<dbReference type="Pfam" id="PF01129">
    <property type="entry name" value="ART"/>
    <property type="match status" value="1"/>
</dbReference>
<evidence type="ECO:0000313" key="9">
    <source>
        <dbReference type="Proteomes" id="UP000663855"/>
    </source>
</evidence>
<dbReference type="Pfam" id="PF13516">
    <property type="entry name" value="LRR_6"/>
    <property type="match status" value="6"/>
</dbReference>
<keyword evidence="4" id="KW-0548">Nucleotidyltransferase</keyword>
<dbReference type="AlphaFoldDB" id="A0A815BL82"/>
<evidence type="ECO:0000256" key="3">
    <source>
        <dbReference type="ARBA" id="ARBA00022679"/>
    </source>
</evidence>
<feature type="compositionally biased region" description="Low complexity" evidence="7">
    <location>
        <begin position="230"/>
        <end position="239"/>
    </location>
</feature>
<dbReference type="SUPFAM" id="SSF56399">
    <property type="entry name" value="ADP-ribosylation"/>
    <property type="match status" value="1"/>
</dbReference>
<dbReference type="PROSITE" id="PS51996">
    <property type="entry name" value="TR_MART"/>
    <property type="match status" value="1"/>
</dbReference>
<evidence type="ECO:0000313" key="8">
    <source>
        <dbReference type="EMBL" id="CAF1271189.1"/>
    </source>
</evidence>
<reference evidence="8" key="1">
    <citation type="submission" date="2021-02" db="EMBL/GenBank/DDBJ databases">
        <authorList>
            <person name="Nowell W R."/>
        </authorList>
    </citation>
    <scope>NUCLEOTIDE SEQUENCE</scope>
</reference>
<comment type="caution">
    <text evidence="8">The sequence shown here is derived from an EMBL/GenBank/DDBJ whole genome shotgun (WGS) entry which is preliminary data.</text>
</comment>
<dbReference type="InterPro" id="IPR052394">
    <property type="entry name" value="LRR-containing"/>
</dbReference>
<evidence type="ECO:0000256" key="7">
    <source>
        <dbReference type="SAM" id="MobiDB-lite"/>
    </source>
</evidence>
<name>A0A815BL82_9BILA</name>
<gene>
    <name evidence="8" type="ORF">CJN711_LOCUS15486</name>
</gene>
<keyword evidence="3 6" id="KW-0808">Transferase</keyword>
<dbReference type="InterPro" id="IPR001611">
    <property type="entry name" value="Leu-rich_rpt"/>
</dbReference>
<evidence type="ECO:0000256" key="2">
    <source>
        <dbReference type="ARBA" id="ARBA00022676"/>
    </source>
</evidence>
<sequence length="495" mass="55838">MATAKSKNTTSNSRFLDEPLFPLEDAVQPISDQLEDLDLMVDTAKDNSKKPADGLTSNESAAIHLYTLQWEEPNVSLYTKLNNTLRSERREPLKPWFRYLKLILTALYKLPSLRTTVWRGVLGNLTDQYDENHIWWGFSSCTENMEIMEQFVGKSGVRTIFNIECINGKSIKAHSFYKKENEILLLPGIYFRVVGKWSPSKDLYMIHLRETPPPRPYLEPPFAVTSSAEPTSRSSTPKTTPKEQPKLTPKSIKKPPQYQNKELVEELENSQSNLWLDGRNLTDKDMQIVAYNLLRNNNALTHLYLYSNQIGDAGAQSLADALRENKTLTELNLRANEIGDAGAQSLADALRKKKTLNELDLSFNQIGDVGAQSLADVLRENKTLNELSLGANKIGDAGAQSFADVLQENKTLTKLNLQDNEIGDTGAQFLAEALRENKTLNELGLTYNQIEDAGAQLLANALRENKTLKQLYLFLNNNISSSLKDKLKKKDSRLW</sequence>
<dbReference type="PANTHER" id="PTHR24114">
    <property type="entry name" value="LEUCINE RICH REPEAT FAMILY PROTEIN"/>
    <property type="match status" value="1"/>
</dbReference>
<protein>
    <recommendedName>
        <fullName evidence="6">NAD(P)(+)--arginine ADP-ribosyltransferase</fullName>
        <ecNumber evidence="6">2.4.2.31</ecNumber>
    </recommendedName>
    <alternativeName>
        <fullName evidence="6">Mono(ADP-ribosyl)transferase</fullName>
    </alternativeName>
</protein>
<keyword evidence="6" id="KW-0520">NAD</keyword>
<keyword evidence="6" id="KW-0521">NADP</keyword>
<evidence type="ECO:0000256" key="5">
    <source>
        <dbReference type="ARBA" id="ARBA00047597"/>
    </source>
</evidence>
<dbReference type="EC" id="2.4.2.31" evidence="6"/>
<dbReference type="GO" id="GO:0106274">
    <property type="term" value="F:NAD+-protein-arginine ADP-ribosyltransferase activity"/>
    <property type="evidence" value="ECO:0007669"/>
    <property type="project" value="UniProtKB-EC"/>
</dbReference>
<accession>A0A815BL82</accession>
<feature type="region of interest" description="Disordered" evidence="7">
    <location>
        <begin position="217"/>
        <end position="257"/>
    </location>
</feature>
<dbReference type="PANTHER" id="PTHR24114:SF2">
    <property type="entry name" value="F-BOX DOMAIN-CONTAINING PROTEIN-RELATED"/>
    <property type="match status" value="1"/>
</dbReference>
<dbReference type="GO" id="GO:0016779">
    <property type="term" value="F:nucleotidyltransferase activity"/>
    <property type="evidence" value="ECO:0007669"/>
    <property type="project" value="UniProtKB-KW"/>
</dbReference>
<dbReference type="InterPro" id="IPR000768">
    <property type="entry name" value="ART"/>
</dbReference>
<dbReference type="Gene3D" id="3.80.10.10">
    <property type="entry name" value="Ribonuclease Inhibitor"/>
    <property type="match status" value="2"/>
</dbReference>
<evidence type="ECO:0000256" key="1">
    <source>
        <dbReference type="ARBA" id="ARBA00009558"/>
    </source>
</evidence>
<dbReference type="Gene3D" id="3.90.176.10">
    <property type="entry name" value="Toxin ADP-ribosyltransferase, Chain A, domain 1"/>
    <property type="match status" value="1"/>
</dbReference>
<keyword evidence="2 6" id="KW-0328">Glycosyltransferase</keyword>
<dbReference type="EMBL" id="CAJNOV010007148">
    <property type="protein sequence ID" value="CAF1271189.1"/>
    <property type="molecule type" value="Genomic_DNA"/>
</dbReference>
<dbReference type="SUPFAM" id="SSF52047">
    <property type="entry name" value="RNI-like"/>
    <property type="match status" value="1"/>
</dbReference>
<organism evidence="8 9">
    <name type="scientific">Rotaria magnacalcarata</name>
    <dbReference type="NCBI Taxonomy" id="392030"/>
    <lineage>
        <taxon>Eukaryota</taxon>
        <taxon>Metazoa</taxon>
        <taxon>Spiralia</taxon>
        <taxon>Gnathifera</taxon>
        <taxon>Rotifera</taxon>
        <taxon>Eurotatoria</taxon>
        <taxon>Bdelloidea</taxon>
        <taxon>Philodinida</taxon>
        <taxon>Philodinidae</taxon>
        <taxon>Rotaria</taxon>
    </lineage>
</organism>
<dbReference type="Proteomes" id="UP000663855">
    <property type="component" value="Unassembled WGS sequence"/>
</dbReference>
<dbReference type="InterPro" id="IPR032675">
    <property type="entry name" value="LRR_dom_sf"/>
</dbReference>
<evidence type="ECO:0000256" key="4">
    <source>
        <dbReference type="ARBA" id="ARBA00022695"/>
    </source>
</evidence>
<comment type="similarity">
    <text evidence="1 6">Belongs to the Arg-specific ADP-ribosyltransferase family.</text>
</comment>
<evidence type="ECO:0000256" key="6">
    <source>
        <dbReference type="RuleBase" id="RU361228"/>
    </source>
</evidence>
<comment type="catalytic activity">
    <reaction evidence="5 6">
        <text>L-arginyl-[protein] + NAD(+) = N(omega)-(ADP-D-ribosyl)-L-arginyl-[protein] + nicotinamide + H(+)</text>
        <dbReference type="Rhea" id="RHEA:19149"/>
        <dbReference type="Rhea" id="RHEA-COMP:10532"/>
        <dbReference type="Rhea" id="RHEA-COMP:15087"/>
        <dbReference type="ChEBI" id="CHEBI:15378"/>
        <dbReference type="ChEBI" id="CHEBI:17154"/>
        <dbReference type="ChEBI" id="CHEBI:29965"/>
        <dbReference type="ChEBI" id="CHEBI:57540"/>
        <dbReference type="ChEBI" id="CHEBI:142554"/>
        <dbReference type="EC" id="2.4.2.31"/>
    </reaction>
</comment>
<proteinExistence type="inferred from homology"/>
<dbReference type="SMART" id="SM00368">
    <property type="entry name" value="LRR_RI"/>
    <property type="match status" value="6"/>
</dbReference>